<gene>
    <name evidence="2" type="ORF">ACFFK8_11565</name>
</gene>
<reference evidence="2 3" key="1">
    <citation type="submission" date="2024-09" db="EMBL/GenBank/DDBJ databases">
        <authorList>
            <person name="Sun Q."/>
            <person name="Mori K."/>
        </authorList>
    </citation>
    <scope>NUCLEOTIDE SEQUENCE [LARGE SCALE GENOMIC DNA]</scope>
    <source>
        <strain evidence="2 3">ATCC 51272</strain>
    </source>
</reference>
<name>A0ABV5ZNB6_9BACT</name>
<dbReference type="Pfam" id="PF16315">
    <property type="entry name" value="DUF4955"/>
    <property type="match status" value="1"/>
</dbReference>
<dbReference type="Proteomes" id="UP001589688">
    <property type="component" value="Unassembled WGS sequence"/>
</dbReference>
<proteinExistence type="predicted"/>
<sequence>MNRYKKVAASMVAAIFLLSPISIQAGVWEDYVGKSPNNVLPDFSYAGYHHGEEAPADVYSLGYTIINVKDYMAANGLTARQALMNIAAKYKNREKAKVIIYFPEGDYVLHTKDDNINGKSFCINILAGHIVLKGDGVGKTRLIMQDPNLPNNPNTLYSSPAMIQLRNNGEAAPKYSTKVMADADKGGMSVEVENASMYKAGDWVCLKVVNADRNFIAEELGRPADKAMTNLVKVGVQVYDAHQIKSVSGNTVTFYEPLLHRVESKYNWTLDWFKHFEEVGVEDLTFVGNCVPDFKHHRTWQDDGAYKPIQYVRMVNSWMRRVSFESVSEACTFDGCASVSATEIEIIGNRGHSAIRLQKTTRGFIGNVYDHTRGPLTDDRSQILEDMGQFHACGVSKQSLGCVVYKVKWGRDACFESHATQPRATLIDACYGGFMMYRMGGDQSQLPNHLDDLVIWNFDCKGTSLQTKKAGRFIWWTDPGKSGWMCFMPPVMVGFHGNVADLHFNSDEIKRNEGYGLAEAAHPSLYRAQIQERLHKIPDWLDELDCVDLTTGLGRGTVRTPQPADGRIYNLEGQCVGTDLDTLPHGIYIVCGKKVMR</sequence>
<accession>A0ABV5ZNB6</accession>
<protein>
    <submittedName>
        <fullName evidence="2">DUF4955 domain-containing protein</fullName>
    </submittedName>
</protein>
<evidence type="ECO:0000313" key="2">
    <source>
        <dbReference type="EMBL" id="MFB9898415.1"/>
    </source>
</evidence>
<feature type="domain" description="DUF4955" evidence="1">
    <location>
        <begin position="388"/>
        <end position="544"/>
    </location>
</feature>
<organism evidence="2 3">
    <name type="scientific">Hallella seregens ATCC 51272</name>
    <dbReference type="NCBI Taxonomy" id="1336250"/>
    <lineage>
        <taxon>Bacteria</taxon>
        <taxon>Pseudomonadati</taxon>
        <taxon>Bacteroidota</taxon>
        <taxon>Bacteroidia</taxon>
        <taxon>Bacteroidales</taxon>
        <taxon>Prevotellaceae</taxon>
        <taxon>Hallella</taxon>
    </lineage>
</organism>
<evidence type="ECO:0000313" key="3">
    <source>
        <dbReference type="Proteomes" id="UP001589688"/>
    </source>
</evidence>
<dbReference type="InterPro" id="IPR032532">
    <property type="entry name" value="DUF4955"/>
</dbReference>
<dbReference type="EMBL" id="JBHLZF010000002">
    <property type="protein sequence ID" value="MFB9898415.1"/>
    <property type="molecule type" value="Genomic_DNA"/>
</dbReference>
<keyword evidence="3" id="KW-1185">Reference proteome</keyword>
<comment type="caution">
    <text evidence="2">The sequence shown here is derived from an EMBL/GenBank/DDBJ whole genome shotgun (WGS) entry which is preliminary data.</text>
</comment>
<evidence type="ECO:0000259" key="1">
    <source>
        <dbReference type="Pfam" id="PF16315"/>
    </source>
</evidence>
<dbReference type="RefSeq" id="WP_027953121.1">
    <property type="nucleotide sequence ID" value="NZ_JBHLZF010000002.1"/>
</dbReference>